<dbReference type="Proteomes" id="UP000001635">
    <property type="component" value="Chromosome"/>
</dbReference>
<organism evidence="1 2">
    <name type="scientific">Cyclobacterium marinum (strain ATCC 25205 / DSM 745 / LMG 13164 / NCIMB 1802)</name>
    <name type="common">Flectobacillus marinus</name>
    <dbReference type="NCBI Taxonomy" id="880070"/>
    <lineage>
        <taxon>Bacteria</taxon>
        <taxon>Pseudomonadati</taxon>
        <taxon>Bacteroidota</taxon>
        <taxon>Cytophagia</taxon>
        <taxon>Cytophagales</taxon>
        <taxon>Cyclobacteriaceae</taxon>
        <taxon>Cyclobacterium</taxon>
    </lineage>
</organism>
<evidence type="ECO:0000313" key="2">
    <source>
        <dbReference type="Proteomes" id="UP000001635"/>
    </source>
</evidence>
<proteinExistence type="predicted"/>
<dbReference type="OrthoDB" id="6400902at2"/>
<sequence>MFCIQILFAFLLLLFNNNDDVYFQSEKLHGVNWQPDVSVYHIEDDKGEQVEIFAKKDNKGFLYWHRKLKTPVCLIGECKLIDIGIYWDLAGDFFGLEVYEEALTKTDHSEFTEKDYLRLIEILENDWSRLREYKLSDLVEKPENGDPEVDGTSGATKKEIAAEAVVDAVYTTHTIWHLSHVGEKEQLVNLTINELNKDEELMTFLMQTPQLEHTSLFFLELFANGKLKQKDYLNSLVISSLGMDDKPKVKEVALKTLSKCNYSDSYFLQNIIDMYGGLPLKTKLQVLNEFKKVENLPEPLFLAIVHHLETQQDWYIIRVFEVMKNRDQYKDRLNNIASNLSHISNPQLQSILREYQKEI</sequence>
<protein>
    <submittedName>
        <fullName evidence="1">Uncharacterized protein</fullName>
    </submittedName>
</protein>
<dbReference type="EMBL" id="CP002955">
    <property type="protein sequence ID" value="AEL27502.1"/>
    <property type="molecule type" value="Genomic_DNA"/>
</dbReference>
<dbReference type="AlphaFoldDB" id="G0J476"/>
<dbReference type="STRING" id="880070.Cycma_3790"/>
<dbReference type="KEGG" id="cmr:Cycma_3790"/>
<keyword evidence="2" id="KW-1185">Reference proteome</keyword>
<reference evidence="2" key="1">
    <citation type="submission" date="2011-07" db="EMBL/GenBank/DDBJ databases">
        <title>The complete genome of Cyclobacterium marinum DSM 745.</title>
        <authorList>
            <person name="Lucas S."/>
            <person name="Han J."/>
            <person name="Lapidus A."/>
            <person name="Bruce D."/>
            <person name="Goodwin L."/>
            <person name="Pitluck S."/>
            <person name="Peters L."/>
            <person name="Kyrpides N."/>
            <person name="Mavromatis K."/>
            <person name="Ivanova N."/>
            <person name="Ovchinnikova G."/>
            <person name="Chertkov O."/>
            <person name="Detter J.C."/>
            <person name="Tapia R."/>
            <person name="Han C."/>
            <person name="Land M."/>
            <person name="Hauser L."/>
            <person name="Markowitz V."/>
            <person name="Cheng J.-F."/>
            <person name="Hugenholtz P."/>
            <person name="Woyke T."/>
            <person name="Wu D."/>
            <person name="Tindall B."/>
            <person name="Schuetze A."/>
            <person name="Brambilla E."/>
            <person name="Klenk H.-P."/>
            <person name="Eisen J.A."/>
        </authorList>
    </citation>
    <scope>NUCLEOTIDE SEQUENCE [LARGE SCALE GENOMIC DNA]</scope>
    <source>
        <strain evidence="2">ATCC 25205 / DSM 745 / LMG 13164 / NCIMB 1802</strain>
    </source>
</reference>
<dbReference type="RefSeq" id="WP_014021788.1">
    <property type="nucleotide sequence ID" value="NC_015914.1"/>
</dbReference>
<evidence type="ECO:0000313" key="1">
    <source>
        <dbReference type="EMBL" id="AEL27502.1"/>
    </source>
</evidence>
<name>G0J476_CYCMS</name>
<gene>
    <name evidence="1" type="ordered locus">Cycma_3790</name>
</gene>
<dbReference type="HOGENOM" id="CLU_064058_0_0_10"/>
<accession>G0J476</accession>